<evidence type="ECO:0000256" key="2">
    <source>
        <dbReference type="ARBA" id="ARBA00004767"/>
    </source>
</evidence>
<dbReference type="InterPro" id="IPR005123">
    <property type="entry name" value="Oxoglu/Fe-dep_dioxygenase_dom"/>
</dbReference>
<dbReference type="InterPro" id="IPR044861">
    <property type="entry name" value="IPNS-like_FE2OG_OXY"/>
</dbReference>
<dbReference type="GO" id="GO:0046872">
    <property type="term" value="F:metal ion binding"/>
    <property type="evidence" value="ECO:0007669"/>
    <property type="project" value="UniProtKB-KW"/>
</dbReference>
<dbReference type="EC" id="1.14.20.7" evidence="3"/>
<dbReference type="PRINTS" id="PR00682">
    <property type="entry name" value="IPNSYNTHASE"/>
</dbReference>
<dbReference type="GO" id="GO:0009693">
    <property type="term" value="P:ethylene biosynthetic process"/>
    <property type="evidence" value="ECO:0007669"/>
    <property type="project" value="UniProtKB-KW"/>
</dbReference>
<accession>A0A7W9FW58</accession>
<dbReference type="SUPFAM" id="SSF51197">
    <property type="entry name" value="Clavaminate synthase-like"/>
    <property type="match status" value="1"/>
</dbReference>
<dbReference type="EC" id="1.13.12.19" evidence="4"/>
<keyword evidence="6" id="KW-0266">Ethylene biosynthesis</keyword>
<evidence type="ECO:0000256" key="7">
    <source>
        <dbReference type="ARBA" id="ARBA00031011"/>
    </source>
</evidence>
<comment type="similarity">
    <text evidence="11">Belongs to the iron/ascorbate-dependent oxidoreductase family.</text>
</comment>
<dbReference type="EMBL" id="JACHLJ010000003">
    <property type="protein sequence ID" value="MBB5772697.1"/>
    <property type="molecule type" value="Genomic_DNA"/>
</dbReference>
<comment type="cofactor">
    <cofactor evidence="1">
        <name>Fe(2+)</name>
        <dbReference type="ChEBI" id="CHEBI:29033"/>
    </cofactor>
</comment>
<evidence type="ECO:0000256" key="5">
    <source>
        <dbReference type="ARBA" id="ARBA00019045"/>
    </source>
</evidence>
<keyword evidence="11" id="KW-0479">Metal-binding</keyword>
<evidence type="ECO:0000313" key="13">
    <source>
        <dbReference type="EMBL" id="MBB5772697.1"/>
    </source>
</evidence>
<sequence>MSALAMALTSPLIRRMGTAAHPQNEDDAVSVTQTDNTTDRAIQPVSMTQYDADFQAFSDALGASFSRYGFAVVADHGLDEARITAAIDDAKAFFALPEEVKRQYHHPGTGGARGLTPFGVEAAKDAKTVDLKEFWHVGRELPEGHPYRRYMRDNVWPTEVDGFRQHLYGMFEDLDALGAKILRAIARYLELGDDFFADKVEMGNSVLRMLHYPPVPADAPGVRAGAHEDINVITLLLGAEEAGLQLKDKDGSWLDIAPPPGALVVNIGDMLQRLTNHVLPSTTHRVVNPAPERRGFARYSTPFFLHFNPDFPIETLPSAITPDNPDRYAGKTILAEDYLSERLREIRLL</sequence>
<gene>
    <name evidence="13" type="ORF">HNP47_002713</name>
</gene>
<comment type="catalytic activity">
    <reaction evidence="10">
        <text>L-arginine + 2-oxoglutarate + O2 = guanidine + L-glutamate 5-semialdehyde + succinate + CO2</text>
        <dbReference type="Rhea" id="RHEA:31535"/>
        <dbReference type="ChEBI" id="CHEBI:15379"/>
        <dbReference type="ChEBI" id="CHEBI:16526"/>
        <dbReference type="ChEBI" id="CHEBI:16810"/>
        <dbReference type="ChEBI" id="CHEBI:30031"/>
        <dbReference type="ChEBI" id="CHEBI:30087"/>
        <dbReference type="ChEBI" id="CHEBI:32682"/>
        <dbReference type="ChEBI" id="CHEBI:58066"/>
        <dbReference type="EC" id="1.14.20.7"/>
    </reaction>
</comment>
<dbReference type="InterPro" id="IPR050231">
    <property type="entry name" value="Iron_ascorbate_oxido_reductase"/>
</dbReference>
<dbReference type="AlphaFoldDB" id="A0A7W9FW58"/>
<evidence type="ECO:0000256" key="4">
    <source>
        <dbReference type="ARBA" id="ARBA00012531"/>
    </source>
</evidence>
<proteinExistence type="inferred from homology"/>
<organism evidence="13 14">
    <name type="scientific">Brevundimonas vesicularis</name>
    <name type="common">Pseudomonas vesicularis</name>
    <dbReference type="NCBI Taxonomy" id="41276"/>
    <lineage>
        <taxon>Bacteria</taxon>
        <taxon>Pseudomonadati</taxon>
        <taxon>Pseudomonadota</taxon>
        <taxon>Alphaproteobacteria</taxon>
        <taxon>Caulobacterales</taxon>
        <taxon>Caulobacteraceae</taxon>
        <taxon>Brevundimonas</taxon>
    </lineage>
</organism>
<reference evidence="13 14" key="1">
    <citation type="submission" date="2020-08" db="EMBL/GenBank/DDBJ databases">
        <title>Functional genomics of gut bacteria from endangered species of beetles.</title>
        <authorList>
            <person name="Carlos-Shanley C."/>
        </authorList>
    </citation>
    <scope>NUCLEOTIDE SEQUENCE [LARGE SCALE GENOMIC DNA]</scope>
    <source>
        <strain evidence="13 14">S00192</strain>
    </source>
</reference>
<evidence type="ECO:0000313" key="14">
    <source>
        <dbReference type="Proteomes" id="UP000556201"/>
    </source>
</evidence>
<evidence type="ECO:0000256" key="11">
    <source>
        <dbReference type="RuleBase" id="RU003682"/>
    </source>
</evidence>
<feature type="domain" description="Fe2OG dioxygenase" evidence="12">
    <location>
        <begin position="202"/>
        <end position="307"/>
    </location>
</feature>
<comment type="caution">
    <text evidence="13">The sequence shown here is derived from an EMBL/GenBank/DDBJ whole genome shotgun (WGS) entry which is preliminary data.</text>
</comment>
<dbReference type="Pfam" id="PF14226">
    <property type="entry name" value="DIOX_N"/>
    <property type="match status" value="1"/>
</dbReference>
<evidence type="ECO:0000256" key="8">
    <source>
        <dbReference type="ARBA" id="ARBA00031282"/>
    </source>
</evidence>
<keyword evidence="11" id="KW-0560">Oxidoreductase</keyword>
<dbReference type="PROSITE" id="PS51471">
    <property type="entry name" value="FE2OG_OXY"/>
    <property type="match status" value="1"/>
</dbReference>
<dbReference type="InterPro" id="IPR027443">
    <property type="entry name" value="IPNS-like_sf"/>
</dbReference>
<evidence type="ECO:0000256" key="6">
    <source>
        <dbReference type="ARBA" id="ARBA00022666"/>
    </source>
</evidence>
<dbReference type="GO" id="GO:0102276">
    <property type="term" value="F:2-oxoglutarate oxygenase/decarboxylase (ethylene-forming) activity"/>
    <property type="evidence" value="ECO:0007669"/>
    <property type="project" value="UniProtKB-EC"/>
</dbReference>
<evidence type="ECO:0000259" key="12">
    <source>
        <dbReference type="PROSITE" id="PS51471"/>
    </source>
</evidence>
<evidence type="ECO:0000256" key="10">
    <source>
        <dbReference type="ARBA" id="ARBA00049359"/>
    </source>
</evidence>
<protein>
    <recommendedName>
        <fullName evidence="5">2-oxoglutarate-dependent ethylene/succinate-forming enzyme</fullName>
        <ecNumber evidence="4">1.13.12.19</ecNumber>
        <ecNumber evidence="3">1.14.20.7</ecNumber>
    </recommendedName>
    <alternativeName>
        <fullName evidence="7">2-oxoglutarate dioxygenase (ethylene-forming)</fullName>
    </alternativeName>
    <alternativeName>
        <fullName evidence="8">2-oxoglutarate/L-arginine monooxygenase/decarboxylase (succinate-forming)</fullName>
    </alternativeName>
</protein>
<comment type="pathway">
    <text evidence="2">Alkene biosynthesis; ethylene biosynthesis via 2-oxoglutarate.</text>
</comment>
<keyword evidence="11" id="KW-0408">Iron</keyword>
<dbReference type="PANTHER" id="PTHR47990">
    <property type="entry name" value="2-OXOGLUTARATE (2OG) AND FE(II)-DEPENDENT OXYGENASE SUPERFAMILY PROTEIN-RELATED"/>
    <property type="match status" value="1"/>
</dbReference>
<evidence type="ECO:0000256" key="1">
    <source>
        <dbReference type="ARBA" id="ARBA00001954"/>
    </source>
</evidence>
<dbReference type="GO" id="GO:0051213">
    <property type="term" value="F:dioxygenase activity"/>
    <property type="evidence" value="ECO:0007669"/>
    <property type="project" value="UniProtKB-KW"/>
</dbReference>
<keyword evidence="13" id="KW-0223">Dioxygenase</keyword>
<dbReference type="Pfam" id="PF03171">
    <property type="entry name" value="2OG-FeII_Oxy"/>
    <property type="match status" value="1"/>
</dbReference>
<evidence type="ECO:0000256" key="3">
    <source>
        <dbReference type="ARBA" id="ARBA00012293"/>
    </source>
</evidence>
<comment type="catalytic activity">
    <reaction evidence="9">
        <text>2-oxoglutarate + O2 + 2 H(+) = ethene + 3 CO2 + H2O</text>
        <dbReference type="Rhea" id="RHEA:31523"/>
        <dbReference type="ChEBI" id="CHEBI:15377"/>
        <dbReference type="ChEBI" id="CHEBI:15378"/>
        <dbReference type="ChEBI" id="CHEBI:15379"/>
        <dbReference type="ChEBI" id="CHEBI:16526"/>
        <dbReference type="ChEBI" id="CHEBI:16810"/>
        <dbReference type="ChEBI" id="CHEBI:18153"/>
        <dbReference type="EC" id="1.13.12.19"/>
    </reaction>
</comment>
<dbReference type="Gene3D" id="2.60.120.330">
    <property type="entry name" value="B-lactam Antibiotic, Isopenicillin N Synthase, Chain"/>
    <property type="match status" value="1"/>
</dbReference>
<dbReference type="InterPro" id="IPR026992">
    <property type="entry name" value="DIOX_N"/>
</dbReference>
<dbReference type="Proteomes" id="UP000556201">
    <property type="component" value="Unassembled WGS sequence"/>
</dbReference>
<name>A0A7W9FW58_BREVE</name>
<evidence type="ECO:0000256" key="9">
    <source>
        <dbReference type="ARBA" id="ARBA00047725"/>
    </source>
</evidence>